<dbReference type="AlphaFoldDB" id="A0A183CH10"/>
<proteinExistence type="predicted"/>
<evidence type="ECO:0000313" key="3">
    <source>
        <dbReference type="WBParaSite" id="GPLIN_001216600"/>
    </source>
</evidence>
<evidence type="ECO:0000313" key="2">
    <source>
        <dbReference type="Proteomes" id="UP000050741"/>
    </source>
</evidence>
<organism evidence="2 3">
    <name type="scientific">Globodera pallida</name>
    <name type="common">Potato cyst nematode worm</name>
    <name type="synonym">Heterodera pallida</name>
    <dbReference type="NCBI Taxonomy" id="36090"/>
    <lineage>
        <taxon>Eukaryota</taxon>
        <taxon>Metazoa</taxon>
        <taxon>Ecdysozoa</taxon>
        <taxon>Nematoda</taxon>
        <taxon>Chromadorea</taxon>
        <taxon>Rhabditida</taxon>
        <taxon>Tylenchina</taxon>
        <taxon>Tylenchomorpha</taxon>
        <taxon>Tylenchoidea</taxon>
        <taxon>Heteroderidae</taxon>
        <taxon>Heteroderinae</taxon>
        <taxon>Globodera</taxon>
    </lineage>
</organism>
<keyword evidence="2" id="KW-1185">Reference proteome</keyword>
<reference evidence="3" key="2">
    <citation type="submission" date="2016-06" db="UniProtKB">
        <authorList>
            <consortium name="WormBaseParasite"/>
        </authorList>
    </citation>
    <scope>IDENTIFICATION</scope>
</reference>
<name>A0A183CH10_GLOPA</name>
<dbReference type="WBParaSite" id="GPLIN_001216600">
    <property type="protein sequence ID" value="GPLIN_001216600"/>
    <property type="gene ID" value="GPLIN_001216600"/>
</dbReference>
<dbReference type="Proteomes" id="UP000050741">
    <property type="component" value="Unassembled WGS sequence"/>
</dbReference>
<reference evidence="2" key="1">
    <citation type="submission" date="2014-05" db="EMBL/GenBank/DDBJ databases">
        <title>The genome and life-stage specific transcriptomes of Globodera pallida elucidate key aspects of plant parasitism by a cyst nematode.</title>
        <authorList>
            <person name="Cotton J.A."/>
            <person name="Lilley C.J."/>
            <person name="Jones L.M."/>
            <person name="Kikuchi T."/>
            <person name="Reid A.J."/>
            <person name="Thorpe P."/>
            <person name="Tsai I.J."/>
            <person name="Beasley H."/>
            <person name="Blok V."/>
            <person name="Cock P.J.A."/>
            <person name="Van den Akker S.E."/>
            <person name="Holroyd N."/>
            <person name="Hunt M."/>
            <person name="Mantelin S."/>
            <person name="Naghra H."/>
            <person name="Pain A."/>
            <person name="Palomares-Rius J.E."/>
            <person name="Zarowiecki M."/>
            <person name="Berriman M."/>
            <person name="Jones J.T."/>
            <person name="Urwin P.E."/>
        </authorList>
    </citation>
    <scope>NUCLEOTIDE SEQUENCE [LARGE SCALE GENOMIC DNA]</scope>
    <source>
        <strain evidence="2">Lindley</strain>
    </source>
</reference>
<accession>A0A183CH10</accession>
<feature type="region of interest" description="Disordered" evidence="1">
    <location>
        <begin position="77"/>
        <end position="96"/>
    </location>
</feature>
<protein>
    <submittedName>
        <fullName evidence="3">Dof-type domain-containing protein</fullName>
    </submittedName>
</protein>
<feature type="region of interest" description="Disordered" evidence="1">
    <location>
        <begin position="1"/>
        <end position="42"/>
    </location>
</feature>
<sequence length="206" mass="22058">MKKDQIQQRNRKISSKGNGGKKGGGKDGCALGDEWSTTGTEELKTESIEFGEGTKNVLLLLEDDLVMGKAHSSAVTTSAASSCASSSDEMPPSTAGRTFPPFIPMQAHQLISNSINIHHHYHHSPVTPLSVLTPTAVSQSHAHPHPQQHNHHFAVPLFPSAANGNATHALNVLGHDGDTLLKEKLPSTAYCWPTTVGDADMTSKWK</sequence>
<evidence type="ECO:0000256" key="1">
    <source>
        <dbReference type="SAM" id="MobiDB-lite"/>
    </source>
</evidence>
<feature type="compositionally biased region" description="Low complexity" evidence="1">
    <location>
        <begin position="77"/>
        <end position="87"/>
    </location>
</feature>